<dbReference type="InterPro" id="IPR052162">
    <property type="entry name" value="Sensor_kinase/Photoreceptor"/>
</dbReference>
<evidence type="ECO:0000259" key="11">
    <source>
        <dbReference type="PROSITE" id="PS50113"/>
    </source>
</evidence>
<proteinExistence type="predicted"/>
<feature type="domain" description="PAC" evidence="11">
    <location>
        <begin position="209"/>
        <end position="260"/>
    </location>
</feature>
<feature type="domain" description="PAS" evidence="10">
    <location>
        <begin position="10"/>
        <end position="58"/>
    </location>
</feature>
<dbReference type="EMBL" id="CP104064">
    <property type="protein sequence ID" value="WAH36710.1"/>
    <property type="molecule type" value="Genomic_DNA"/>
</dbReference>
<evidence type="ECO:0000256" key="4">
    <source>
        <dbReference type="ARBA" id="ARBA00022679"/>
    </source>
</evidence>
<dbReference type="Gene3D" id="3.30.565.10">
    <property type="entry name" value="Histidine kinase-like ATPase, C-terminal domain"/>
    <property type="match status" value="1"/>
</dbReference>
<dbReference type="SMART" id="SM00387">
    <property type="entry name" value="HATPase_c"/>
    <property type="match status" value="1"/>
</dbReference>
<dbReference type="CDD" id="cd00082">
    <property type="entry name" value="HisKA"/>
    <property type="match status" value="1"/>
</dbReference>
<dbReference type="SMART" id="SM00388">
    <property type="entry name" value="HisKA"/>
    <property type="match status" value="1"/>
</dbReference>
<dbReference type="RefSeq" id="WP_268044083.1">
    <property type="nucleotide sequence ID" value="NZ_CP104064.1"/>
</dbReference>
<evidence type="ECO:0000256" key="7">
    <source>
        <dbReference type="ARBA" id="ARBA00022840"/>
    </source>
</evidence>
<dbReference type="InterPro" id="IPR013656">
    <property type="entry name" value="PAS_4"/>
</dbReference>
<keyword evidence="8" id="KW-0902">Two-component regulatory system</keyword>
<gene>
    <name evidence="12" type="ORF">NZD86_21465</name>
</gene>
<dbReference type="Pfam" id="PF00512">
    <property type="entry name" value="HisKA"/>
    <property type="match status" value="1"/>
</dbReference>
<protein>
    <recommendedName>
        <fullName evidence="2">histidine kinase</fullName>
        <ecNumber evidence="2">2.7.13.3</ecNumber>
    </recommendedName>
</protein>
<dbReference type="Gene3D" id="3.30.450.20">
    <property type="entry name" value="PAS domain"/>
    <property type="match status" value="3"/>
</dbReference>
<evidence type="ECO:0000256" key="2">
    <source>
        <dbReference type="ARBA" id="ARBA00012438"/>
    </source>
</evidence>
<dbReference type="InterPro" id="IPR003661">
    <property type="entry name" value="HisK_dim/P_dom"/>
</dbReference>
<dbReference type="InterPro" id="IPR036890">
    <property type="entry name" value="HATPase_C_sf"/>
</dbReference>
<dbReference type="SMART" id="SM00091">
    <property type="entry name" value="PAS"/>
    <property type="match status" value="3"/>
</dbReference>
<dbReference type="InterPro" id="IPR036097">
    <property type="entry name" value="HisK_dim/P_sf"/>
</dbReference>
<organism evidence="12 13">
    <name type="scientific">Alicyclobacillus dauci</name>
    <dbReference type="NCBI Taxonomy" id="1475485"/>
    <lineage>
        <taxon>Bacteria</taxon>
        <taxon>Bacillati</taxon>
        <taxon>Bacillota</taxon>
        <taxon>Bacilli</taxon>
        <taxon>Bacillales</taxon>
        <taxon>Alicyclobacillaceae</taxon>
        <taxon>Alicyclobacillus</taxon>
    </lineage>
</organism>
<dbReference type="EC" id="2.7.13.3" evidence="2"/>
<dbReference type="PANTHER" id="PTHR43304:SF1">
    <property type="entry name" value="PAC DOMAIN-CONTAINING PROTEIN"/>
    <property type="match status" value="1"/>
</dbReference>
<dbReference type="Proteomes" id="UP001164803">
    <property type="component" value="Chromosome"/>
</dbReference>
<dbReference type="SMART" id="SM00086">
    <property type="entry name" value="PAC"/>
    <property type="match status" value="3"/>
</dbReference>
<evidence type="ECO:0000256" key="5">
    <source>
        <dbReference type="ARBA" id="ARBA00022741"/>
    </source>
</evidence>
<feature type="domain" description="PAC" evidence="11">
    <location>
        <begin position="339"/>
        <end position="391"/>
    </location>
</feature>
<feature type="domain" description="Histidine kinase" evidence="9">
    <location>
        <begin position="404"/>
        <end position="608"/>
    </location>
</feature>
<evidence type="ECO:0000256" key="6">
    <source>
        <dbReference type="ARBA" id="ARBA00022777"/>
    </source>
</evidence>
<evidence type="ECO:0000313" key="12">
    <source>
        <dbReference type="EMBL" id="WAH36710.1"/>
    </source>
</evidence>
<dbReference type="InterPro" id="IPR001610">
    <property type="entry name" value="PAC"/>
</dbReference>
<feature type="domain" description="PAS" evidence="10">
    <location>
        <begin position="137"/>
        <end position="210"/>
    </location>
</feature>
<dbReference type="Pfam" id="PF08448">
    <property type="entry name" value="PAS_4"/>
    <property type="match status" value="1"/>
</dbReference>
<evidence type="ECO:0000256" key="3">
    <source>
        <dbReference type="ARBA" id="ARBA00022553"/>
    </source>
</evidence>
<dbReference type="InterPro" id="IPR000700">
    <property type="entry name" value="PAS-assoc_C"/>
</dbReference>
<dbReference type="InterPro" id="IPR005467">
    <property type="entry name" value="His_kinase_dom"/>
</dbReference>
<dbReference type="PROSITE" id="PS50113">
    <property type="entry name" value="PAC"/>
    <property type="match status" value="3"/>
</dbReference>
<dbReference type="CDD" id="cd00130">
    <property type="entry name" value="PAS"/>
    <property type="match status" value="1"/>
</dbReference>
<dbReference type="PROSITE" id="PS50109">
    <property type="entry name" value="HIS_KIN"/>
    <property type="match status" value="1"/>
</dbReference>
<sequence length="610" mass="68914">MSTLIRNEKNLQVHRDVLESIYDGYYEVDSRARLVLLNSSLSEILNLPECELSGHQYMKHVSFSEARSLLHLFSYVWSTGQPRRAHEFQFERNDGKVLTLEASATLILDHDGAPVGMRGIIRNMSERKRVERARRESEQRYRSLFEHNTDAIIHFDLNGTIVDANWVTTSFVGYDPNELKGVPVDVFLSTRDSQKIRRAFAVARAGLSEEYEVNVRHRQGKIVRVQVRTVPIIVDGDVVGMYAICRDVTDQREAADALKRLSLQNKSILESAAEGICGVDRYGRTIFFNHAASLMTGFAPDEIIGTRLHDYMHHTHRDGSPHDFSCCPTYEAIHTGHVRKIRDDILWRKDGTWFSAEYVVSPMKENEEVTGAVIVFRDVTQQRQSEDLLLRSEKLSVVGELAAGIAHEIRNPLTALKGFVQLAVRHPETMHKYTDIMHAELERIETITTELLAFARPHLTQFKPTDIGDLVESVYALLSSQAILHGVNLNITFNHRDAKLFCEPDRIRQVLVNLLKNAIDALADGGTVYISTWEAKQSVFLAVRDTGSGMDDEMLKRVGEPFYTTKAGGTGLGIMVCQRIIASHHGRITWDSEIGMGTTVTIQLPRHKGI</sequence>
<keyword evidence="7" id="KW-0067">ATP-binding</keyword>
<dbReference type="NCBIfam" id="TIGR00229">
    <property type="entry name" value="sensory_box"/>
    <property type="match status" value="3"/>
</dbReference>
<evidence type="ECO:0000256" key="1">
    <source>
        <dbReference type="ARBA" id="ARBA00000085"/>
    </source>
</evidence>
<keyword evidence="3" id="KW-0597">Phosphoprotein</keyword>
<evidence type="ECO:0000256" key="8">
    <source>
        <dbReference type="ARBA" id="ARBA00023012"/>
    </source>
</evidence>
<name>A0ABY6Z3Y8_9BACL</name>
<dbReference type="InterPro" id="IPR035965">
    <property type="entry name" value="PAS-like_dom_sf"/>
</dbReference>
<dbReference type="SUPFAM" id="SSF55874">
    <property type="entry name" value="ATPase domain of HSP90 chaperone/DNA topoisomerase II/histidine kinase"/>
    <property type="match status" value="1"/>
</dbReference>
<dbReference type="Pfam" id="PF02518">
    <property type="entry name" value="HATPase_c"/>
    <property type="match status" value="1"/>
</dbReference>
<reference evidence="12" key="1">
    <citation type="submission" date="2022-08" db="EMBL/GenBank/DDBJ databases">
        <title>Alicyclobacillus dauci DSM2870, complete genome.</title>
        <authorList>
            <person name="Wang Q."/>
            <person name="Cai R."/>
            <person name="Wang Z."/>
        </authorList>
    </citation>
    <scope>NUCLEOTIDE SEQUENCE</scope>
    <source>
        <strain evidence="12">DSM 28700</strain>
    </source>
</reference>
<keyword evidence="6" id="KW-0418">Kinase</keyword>
<dbReference type="Pfam" id="PF00989">
    <property type="entry name" value="PAS"/>
    <property type="match status" value="2"/>
</dbReference>
<keyword evidence="5" id="KW-0547">Nucleotide-binding</keyword>
<dbReference type="SUPFAM" id="SSF55785">
    <property type="entry name" value="PYP-like sensor domain (PAS domain)"/>
    <property type="match status" value="3"/>
</dbReference>
<dbReference type="InterPro" id="IPR000014">
    <property type="entry name" value="PAS"/>
</dbReference>
<keyword evidence="13" id="KW-1185">Reference proteome</keyword>
<accession>A0ABY6Z3Y8</accession>
<dbReference type="InterPro" id="IPR003594">
    <property type="entry name" value="HATPase_dom"/>
</dbReference>
<dbReference type="InterPro" id="IPR013767">
    <property type="entry name" value="PAS_fold"/>
</dbReference>
<feature type="domain" description="PAS" evidence="10">
    <location>
        <begin position="266"/>
        <end position="313"/>
    </location>
</feature>
<evidence type="ECO:0000259" key="9">
    <source>
        <dbReference type="PROSITE" id="PS50109"/>
    </source>
</evidence>
<keyword evidence="4" id="KW-0808">Transferase</keyword>
<dbReference type="SUPFAM" id="SSF47384">
    <property type="entry name" value="Homodimeric domain of signal transducing histidine kinase"/>
    <property type="match status" value="1"/>
</dbReference>
<feature type="domain" description="PAC" evidence="11">
    <location>
        <begin position="84"/>
        <end position="136"/>
    </location>
</feature>
<evidence type="ECO:0000313" key="13">
    <source>
        <dbReference type="Proteomes" id="UP001164803"/>
    </source>
</evidence>
<dbReference type="PRINTS" id="PR00344">
    <property type="entry name" value="BCTRLSENSOR"/>
</dbReference>
<dbReference type="Gene3D" id="1.10.287.130">
    <property type="match status" value="1"/>
</dbReference>
<dbReference type="PROSITE" id="PS50112">
    <property type="entry name" value="PAS"/>
    <property type="match status" value="3"/>
</dbReference>
<comment type="catalytic activity">
    <reaction evidence="1">
        <text>ATP + protein L-histidine = ADP + protein N-phospho-L-histidine.</text>
        <dbReference type="EC" id="2.7.13.3"/>
    </reaction>
</comment>
<dbReference type="PANTHER" id="PTHR43304">
    <property type="entry name" value="PHYTOCHROME-LIKE PROTEIN CPH1"/>
    <property type="match status" value="1"/>
</dbReference>
<dbReference type="InterPro" id="IPR004358">
    <property type="entry name" value="Sig_transdc_His_kin-like_C"/>
</dbReference>
<evidence type="ECO:0000259" key="10">
    <source>
        <dbReference type="PROSITE" id="PS50112"/>
    </source>
</evidence>